<dbReference type="InterPro" id="IPR013321">
    <property type="entry name" value="Arc_rbn_hlx_hlx"/>
</dbReference>
<dbReference type="Gene3D" id="1.10.1220.10">
    <property type="entry name" value="Met repressor-like"/>
    <property type="match status" value="1"/>
</dbReference>
<evidence type="ECO:0000259" key="1">
    <source>
        <dbReference type="Pfam" id="PF15919"/>
    </source>
</evidence>
<dbReference type="GO" id="GO:0006355">
    <property type="term" value="P:regulation of DNA-templated transcription"/>
    <property type="evidence" value="ECO:0007669"/>
    <property type="project" value="InterPro"/>
</dbReference>
<dbReference type="PANTHER" id="PTHR34504:SF2">
    <property type="entry name" value="UPF0150 PROTEIN SSL0259"/>
    <property type="match status" value="1"/>
</dbReference>
<evidence type="ECO:0000313" key="3">
    <source>
        <dbReference type="Proteomes" id="UP000076394"/>
    </source>
</evidence>
<dbReference type="Gene3D" id="3.30.160.250">
    <property type="match status" value="1"/>
</dbReference>
<sequence length="123" mass="14106">MPNAIKTRRQPLEYYLGLEYPIKLIPSKVGGYVVEIEELPGCLSEGDTSEEALANIQEARQLWIETAYEDGQDIPLPRTEREYSGRFVVRMPKELHAKLDRAAEQNNVSLNTYMVHKLSERKA</sequence>
<organism evidence="2 3">
    <name type="scientific">Dehalococcoides mccartyi</name>
    <dbReference type="NCBI Taxonomy" id="61435"/>
    <lineage>
        <taxon>Bacteria</taxon>
        <taxon>Bacillati</taxon>
        <taxon>Chloroflexota</taxon>
        <taxon>Dehalococcoidia</taxon>
        <taxon>Dehalococcoidales</taxon>
        <taxon>Dehalococcoidaceae</taxon>
        <taxon>Dehalococcoides</taxon>
    </lineage>
</organism>
<reference evidence="2 3" key="1">
    <citation type="submission" date="2015-03" db="EMBL/GenBank/DDBJ databases">
        <title>Genomic characterization of Dehalococcoides mccartyi strain 11a5, an unusal plasmid-containing chloroethene dechlorinator.</title>
        <authorList>
            <person name="Zhao S."/>
            <person name="Ding C."/>
            <person name="He J."/>
        </authorList>
    </citation>
    <scope>NUCLEOTIDE SEQUENCE [LARGE SCALE GENOMIC DNA]</scope>
    <source>
        <strain evidence="2 3">11a5</strain>
    </source>
</reference>
<dbReference type="SUPFAM" id="SSF143100">
    <property type="entry name" value="TTHA1013/TTHA0281-like"/>
    <property type="match status" value="1"/>
</dbReference>
<dbReference type="InterPro" id="IPR051404">
    <property type="entry name" value="TA_system_antitoxin"/>
</dbReference>
<dbReference type="Proteomes" id="UP000076394">
    <property type="component" value="Chromosome"/>
</dbReference>
<feature type="domain" description="HicB-like antitoxin of toxin-antitoxin system" evidence="1">
    <location>
        <begin position="20"/>
        <end position="120"/>
    </location>
</feature>
<dbReference type="PANTHER" id="PTHR34504">
    <property type="entry name" value="ANTITOXIN HICB"/>
    <property type="match status" value="1"/>
</dbReference>
<protein>
    <submittedName>
        <fullName evidence="2">HicB domain-containing protein</fullName>
    </submittedName>
</protein>
<dbReference type="EMBL" id="CP011127">
    <property type="protein sequence ID" value="AMU86664.1"/>
    <property type="molecule type" value="Genomic_DNA"/>
</dbReference>
<dbReference type="InterPro" id="IPR031807">
    <property type="entry name" value="HicB-like"/>
</dbReference>
<name>A0A142VA01_9CHLR</name>
<proteinExistence type="predicted"/>
<dbReference type="InterPro" id="IPR010985">
    <property type="entry name" value="Ribbon_hlx_hlx"/>
</dbReference>
<dbReference type="RefSeq" id="WP_015407789.1">
    <property type="nucleotide sequence ID" value="NZ_CP011127.1"/>
</dbReference>
<dbReference type="SUPFAM" id="SSF47598">
    <property type="entry name" value="Ribbon-helix-helix"/>
    <property type="match status" value="1"/>
</dbReference>
<gene>
    <name evidence="2" type="ORF">Dm11a5_0838</name>
</gene>
<evidence type="ECO:0000313" key="2">
    <source>
        <dbReference type="EMBL" id="AMU86664.1"/>
    </source>
</evidence>
<dbReference type="Pfam" id="PF15919">
    <property type="entry name" value="HicB_lk_antitox"/>
    <property type="match status" value="1"/>
</dbReference>
<dbReference type="AlphaFoldDB" id="A0A142VA01"/>
<dbReference type="PATRIC" id="fig|61435.8.peg.836"/>
<accession>A0A142VA01</accession>
<dbReference type="OrthoDB" id="5419659at2"/>
<dbReference type="InterPro" id="IPR035069">
    <property type="entry name" value="TTHA1013/TTHA0281-like"/>
</dbReference>